<dbReference type="PANTHER" id="PTHR10293:SF16">
    <property type="entry name" value="GLUTAREDOXIN-RELATED PROTEIN 5, MITOCHONDRIAL"/>
    <property type="match status" value="1"/>
</dbReference>
<evidence type="ECO:0000313" key="8">
    <source>
        <dbReference type="Proteomes" id="UP001189429"/>
    </source>
</evidence>
<dbReference type="Pfam" id="PF00462">
    <property type="entry name" value="Glutaredoxin"/>
    <property type="match status" value="1"/>
</dbReference>
<keyword evidence="3" id="KW-0408">Iron</keyword>
<feature type="non-terminal residue" evidence="7">
    <location>
        <position position="1"/>
    </location>
</feature>
<dbReference type="InterPro" id="IPR004480">
    <property type="entry name" value="Monothiol_GRX-rel"/>
</dbReference>
<dbReference type="EMBL" id="CAUYUJ010020590">
    <property type="protein sequence ID" value="CAK0899355.1"/>
    <property type="molecule type" value="Genomic_DNA"/>
</dbReference>
<reference evidence="7" key="1">
    <citation type="submission" date="2023-10" db="EMBL/GenBank/DDBJ databases">
        <authorList>
            <person name="Chen Y."/>
            <person name="Shah S."/>
            <person name="Dougan E. K."/>
            <person name="Thang M."/>
            <person name="Chan C."/>
        </authorList>
    </citation>
    <scope>NUCLEOTIDE SEQUENCE [LARGE SCALE GENOMIC DNA]</scope>
</reference>
<evidence type="ECO:0000256" key="2">
    <source>
        <dbReference type="ARBA" id="ARBA00022723"/>
    </source>
</evidence>
<dbReference type="NCBIfam" id="TIGR00365">
    <property type="entry name" value="Grx4 family monothiol glutaredoxin"/>
    <property type="match status" value="1"/>
</dbReference>
<evidence type="ECO:0000256" key="3">
    <source>
        <dbReference type="ARBA" id="ARBA00023004"/>
    </source>
</evidence>
<evidence type="ECO:0000259" key="6">
    <source>
        <dbReference type="Pfam" id="PF00462"/>
    </source>
</evidence>
<sequence>RSTTAAPQGPAAMARFQLPSRAARCVPAWRPAPARLASGRAAPLRLGEALRPAGALRGSARAFCSHPDFAPQSNVRGSDNDEVQQKLKQLVSENKVVLFMKGSPDMPQCGFSRTVAQVLQKEGCQDYAYVDVLKYPEVREGVKKFSDWPTVPQLYVKGEFIGGCDIVTQMHKDSELSEVLKDVLKE</sequence>
<protein>
    <recommendedName>
        <fullName evidence="6">Glutaredoxin domain-containing protein</fullName>
    </recommendedName>
</protein>
<feature type="domain" description="Glutaredoxin" evidence="6">
    <location>
        <begin position="96"/>
        <end position="161"/>
    </location>
</feature>
<dbReference type="InterPro" id="IPR033658">
    <property type="entry name" value="GRX_PICOT-like"/>
</dbReference>
<dbReference type="PANTHER" id="PTHR10293">
    <property type="entry name" value="GLUTAREDOXIN FAMILY MEMBER"/>
    <property type="match status" value="1"/>
</dbReference>
<dbReference type="InterPro" id="IPR036249">
    <property type="entry name" value="Thioredoxin-like_sf"/>
</dbReference>
<dbReference type="InterPro" id="IPR002109">
    <property type="entry name" value="Glutaredoxin"/>
</dbReference>
<keyword evidence="2" id="KW-0479">Metal-binding</keyword>
<name>A0ABN9XHZ3_9DINO</name>
<comment type="caution">
    <text evidence="7">The sequence shown here is derived from an EMBL/GenBank/DDBJ whole genome shotgun (WGS) entry which is preliminary data.</text>
</comment>
<keyword evidence="1" id="KW-0001">2Fe-2S</keyword>
<evidence type="ECO:0000256" key="4">
    <source>
        <dbReference type="ARBA" id="ARBA00023014"/>
    </source>
</evidence>
<dbReference type="CDD" id="cd03028">
    <property type="entry name" value="GRX_PICOT_like"/>
    <property type="match status" value="1"/>
</dbReference>
<gene>
    <name evidence="7" type="ORF">PCOR1329_LOCUS76881</name>
</gene>
<keyword evidence="8" id="KW-1185">Reference proteome</keyword>
<keyword evidence="5" id="KW-0676">Redox-active center</keyword>
<dbReference type="SUPFAM" id="SSF52833">
    <property type="entry name" value="Thioredoxin-like"/>
    <property type="match status" value="1"/>
</dbReference>
<dbReference type="Gene3D" id="3.40.30.10">
    <property type="entry name" value="Glutaredoxin"/>
    <property type="match status" value="1"/>
</dbReference>
<evidence type="ECO:0000256" key="1">
    <source>
        <dbReference type="ARBA" id="ARBA00022714"/>
    </source>
</evidence>
<evidence type="ECO:0000313" key="7">
    <source>
        <dbReference type="EMBL" id="CAK0899355.1"/>
    </source>
</evidence>
<keyword evidence="4" id="KW-0411">Iron-sulfur</keyword>
<evidence type="ECO:0000256" key="5">
    <source>
        <dbReference type="ARBA" id="ARBA00023284"/>
    </source>
</evidence>
<proteinExistence type="predicted"/>
<dbReference type="Proteomes" id="UP001189429">
    <property type="component" value="Unassembled WGS sequence"/>
</dbReference>
<organism evidence="7 8">
    <name type="scientific">Prorocentrum cordatum</name>
    <dbReference type="NCBI Taxonomy" id="2364126"/>
    <lineage>
        <taxon>Eukaryota</taxon>
        <taxon>Sar</taxon>
        <taxon>Alveolata</taxon>
        <taxon>Dinophyceae</taxon>
        <taxon>Prorocentrales</taxon>
        <taxon>Prorocentraceae</taxon>
        <taxon>Prorocentrum</taxon>
    </lineage>
</organism>
<dbReference type="PROSITE" id="PS51354">
    <property type="entry name" value="GLUTAREDOXIN_2"/>
    <property type="match status" value="1"/>
</dbReference>
<accession>A0ABN9XHZ3</accession>